<evidence type="ECO:0000256" key="1">
    <source>
        <dbReference type="ARBA" id="ARBA00004651"/>
    </source>
</evidence>
<reference evidence="7 8" key="1">
    <citation type="submission" date="2019-04" db="EMBL/GenBank/DDBJ databases">
        <title>Bacillus caeni sp. nov., a bacterium isolated from mangrove sediment.</title>
        <authorList>
            <person name="Huang H."/>
            <person name="Mo K."/>
            <person name="Hu Y."/>
        </authorList>
    </citation>
    <scope>NUCLEOTIDE SEQUENCE [LARGE SCALE GENOMIC DNA]</scope>
    <source>
        <strain evidence="7 8">HB172195</strain>
    </source>
</reference>
<evidence type="ECO:0000256" key="6">
    <source>
        <dbReference type="SAM" id="Phobius"/>
    </source>
</evidence>
<dbReference type="Proteomes" id="UP000308230">
    <property type="component" value="Unassembled WGS sequence"/>
</dbReference>
<feature type="transmembrane region" description="Helical" evidence="6">
    <location>
        <begin position="53"/>
        <end position="75"/>
    </location>
</feature>
<protein>
    <submittedName>
        <fullName evidence="7">LysE family translocator</fullName>
    </submittedName>
</protein>
<keyword evidence="8" id="KW-1185">Reference proteome</keyword>
<name>A0A5R9F2V1_9BACL</name>
<keyword evidence="5 6" id="KW-0472">Membrane</keyword>
<dbReference type="PIRSF" id="PIRSF006324">
    <property type="entry name" value="LeuE"/>
    <property type="match status" value="1"/>
</dbReference>
<evidence type="ECO:0000256" key="5">
    <source>
        <dbReference type="ARBA" id="ARBA00023136"/>
    </source>
</evidence>
<keyword evidence="3 6" id="KW-0812">Transmembrane</keyword>
<feature type="transmembrane region" description="Helical" evidence="6">
    <location>
        <begin position="120"/>
        <end position="143"/>
    </location>
</feature>
<feature type="transmembrane region" description="Helical" evidence="6">
    <location>
        <begin position="81"/>
        <end position="99"/>
    </location>
</feature>
<organism evidence="7 8">
    <name type="scientific">Exobacillus caeni</name>
    <dbReference type="NCBI Taxonomy" id="2574798"/>
    <lineage>
        <taxon>Bacteria</taxon>
        <taxon>Bacillati</taxon>
        <taxon>Bacillota</taxon>
        <taxon>Bacilli</taxon>
        <taxon>Bacillales</taxon>
        <taxon>Guptibacillaceae</taxon>
        <taxon>Exobacillus</taxon>
    </lineage>
</organism>
<comment type="caution">
    <text evidence="7">The sequence shown here is derived from an EMBL/GenBank/DDBJ whole genome shotgun (WGS) entry which is preliminary data.</text>
</comment>
<keyword evidence="4 6" id="KW-1133">Transmembrane helix</keyword>
<evidence type="ECO:0000256" key="2">
    <source>
        <dbReference type="ARBA" id="ARBA00022475"/>
    </source>
</evidence>
<dbReference type="EMBL" id="SWLG01000008">
    <property type="protein sequence ID" value="TLS36829.1"/>
    <property type="molecule type" value="Genomic_DNA"/>
</dbReference>
<feature type="transmembrane region" description="Helical" evidence="6">
    <location>
        <begin position="192"/>
        <end position="210"/>
    </location>
</feature>
<evidence type="ECO:0000313" key="7">
    <source>
        <dbReference type="EMBL" id="TLS36829.1"/>
    </source>
</evidence>
<dbReference type="Pfam" id="PF01810">
    <property type="entry name" value="LysE"/>
    <property type="match status" value="1"/>
</dbReference>
<feature type="transmembrane region" description="Helical" evidence="6">
    <location>
        <begin position="155"/>
        <end position="180"/>
    </location>
</feature>
<dbReference type="OrthoDB" id="9784202at2"/>
<dbReference type="InterPro" id="IPR001123">
    <property type="entry name" value="LeuE-type"/>
</dbReference>
<evidence type="ECO:0000313" key="8">
    <source>
        <dbReference type="Proteomes" id="UP000308230"/>
    </source>
</evidence>
<comment type="subcellular location">
    <subcellularLocation>
        <location evidence="1">Cell membrane</location>
        <topology evidence="1">Multi-pass membrane protein</topology>
    </subcellularLocation>
</comment>
<dbReference type="GO" id="GO:0015171">
    <property type="term" value="F:amino acid transmembrane transporter activity"/>
    <property type="evidence" value="ECO:0007669"/>
    <property type="project" value="TreeGrafter"/>
</dbReference>
<keyword evidence="2" id="KW-1003">Cell membrane</keyword>
<dbReference type="PANTHER" id="PTHR30086:SF20">
    <property type="entry name" value="ARGININE EXPORTER PROTEIN ARGO-RELATED"/>
    <property type="match status" value="1"/>
</dbReference>
<evidence type="ECO:0000256" key="3">
    <source>
        <dbReference type="ARBA" id="ARBA00022692"/>
    </source>
</evidence>
<sequence>MEGRQRMESYWLYVLVAVTLILTPGADTVLVTRNTLALGSKSGRTTALGTATGIFVHTCAVIIGISAILAASSVIYETIKWIGAAYLVYLGVKSFITGFTAQKEIAVTKKSQVVSTKSCYLQGVLTNVLNPKITVFFLTFLPQFVTPGDQTVQQFLLLGMTYIVLLVIWLFLYVFLLDLFKVWFEKPSTGRFFDFMTGSVMILLGLKLALEKE</sequence>
<dbReference type="PANTHER" id="PTHR30086">
    <property type="entry name" value="ARGININE EXPORTER PROTEIN ARGO"/>
    <property type="match status" value="1"/>
</dbReference>
<proteinExistence type="predicted"/>
<dbReference type="AlphaFoldDB" id="A0A5R9F2V1"/>
<evidence type="ECO:0000256" key="4">
    <source>
        <dbReference type="ARBA" id="ARBA00022989"/>
    </source>
</evidence>
<feature type="transmembrane region" description="Helical" evidence="6">
    <location>
        <begin position="12"/>
        <end position="32"/>
    </location>
</feature>
<gene>
    <name evidence="7" type="ORF">FCL54_12795</name>
</gene>
<accession>A0A5R9F2V1</accession>
<dbReference type="GO" id="GO:0005886">
    <property type="term" value="C:plasma membrane"/>
    <property type="evidence" value="ECO:0007669"/>
    <property type="project" value="UniProtKB-SubCell"/>
</dbReference>